<evidence type="ECO:0000313" key="2">
    <source>
        <dbReference type="Proteomes" id="UP001177260"/>
    </source>
</evidence>
<name>A0ACC3B4I9_9EURO</name>
<protein>
    <submittedName>
        <fullName evidence="1">Uncharacterized protein</fullName>
    </submittedName>
</protein>
<accession>A0ACC3B4I9</accession>
<organism evidence="1 2">
    <name type="scientific">Aspergillus melleus</name>
    <dbReference type="NCBI Taxonomy" id="138277"/>
    <lineage>
        <taxon>Eukaryota</taxon>
        <taxon>Fungi</taxon>
        <taxon>Dikarya</taxon>
        <taxon>Ascomycota</taxon>
        <taxon>Pezizomycotina</taxon>
        <taxon>Eurotiomycetes</taxon>
        <taxon>Eurotiomycetidae</taxon>
        <taxon>Eurotiales</taxon>
        <taxon>Aspergillaceae</taxon>
        <taxon>Aspergillus</taxon>
        <taxon>Aspergillus subgen. Circumdati</taxon>
    </lineage>
</organism>
<proteinExistence type="predicted"/>
<reference evidence="1 2" key="1">
    <citation type="journal article" date="2023" name="ACS Omega">
        <title>Identification of the Neoaspergillic Acid Biosynthesis Gene Cluster by Establishing an In Vitro CRISPR-Ribonucleoprotein Genetic System in Aspergillus melleus.</title>
        <authorList>
            <person name="Yuan B."/>
            <person name="Grau M.F."/>
            <person name="Murata R.M."/>
            <person name="Torok T."/>
            <person name="Venkateswaran K."/>
            <person name="Stajich J.E."/>
            <person name="Wang C.C.C."/>
        </authorList>
    </citation>
    <scope>NUCLEOTIDE SEQUENCE [LARGE SCALE GENOMIC DNA]</scope>
    <source>
        <strain evidence="1 2">IMV 1140</strain>
    </source>
</reference>
<keyword evidence="2" id="KW-1185">Reference proteome</keyword>
<evidence type="ECO:0000313" key="1">
    <source>
        <dbReference type="EMBL" id="KAK1145129.1"/>
    </source>
</evidence>
<dbReference type="Proteomes" id="UP001177260">
    <property type="component" value="Unassembled WGS sequence"/>
</dbReference>
<gene>
    <name evidence="1" type="ORF">N8T08_004562</name>
</gene>
<dbReference type="EMBL" id="JAOPJF010000026">
    <property type="protein sequence ID" value="KAK1145129.1"/>
    <property type="molecule type" value="Genomic_DNA"/>
</dbReference>
<comment type="caution">
    <text evidence="1">The sequence shown here is derived from an EMBL/GenBank/DDBJ whole genome shotgun (WGS) entry which is preliminary data.</text>
</comment>
<sequence>MSLSLCIIEDSTGTQVRLFERLNEYLLSDGSVSAATTAQRINDEKSSLAITDPGAFCQDTWFVFQQLIEQIPQDHPYQDRLVDVIEALTKLPSTEVKIWGETSRMWADLPLLGPQMRDHWNPPEYNEKKADSWPEKARKWVSLNAFAARLLNLESVTWDNFGLWTMRDILENEISGPELENGIETVAVWIKYAGKLIYEASKAIEQPEERMFQPGPLYSGPSKYCPERWVFWKDRLGIIGVQGGETANRAQETKRIMEEFEGSQVF</sequence>